<keyword evidence="3" id="KW-0238">DNA-binding</keyword>
<evidence type="ECO:0000313" key="7">
    <source>
        <dbReference type="Proteomes" id="UP000262969"/>
    </source>
</evidence>
<evidence type="ECO:0000256" key="2">
    <source>
        <dbReference type="ARBA" id="ARBA00023015"/>
    </source>
</evidence>
<dbReference type="InterPro" id="IPR009061">
    <property type="entry name" value="DNA-bd_dom_put_sf"/>
</dbReference>
<dbReference type="Proteomes" id="UP000262969">
    <property type="component" value="Unassembled WGS sequence"/>
</dbReference>
<dbReference type="Pfam" id="PF13411">
    <property type="entry name" value="MerR_1"/>
    <property type="match status" value="1"/>
</dbReference>
<comment type="caution">
    <text evidence="6">The sequence shown here is derived from an EMBL/GenBank/DDBJ whole genome shotgun (WGS) entry which is preliminary data.</text>
</comment>
<keyword evidence="4" id="KW-0804">Transcription</keyword>
<proteinExistence type="predicted"/>
<evidence type="ECO:0000259" key="5">
    <source>
        <dbReference type="PROSITE" id="PS50937"/>
    </source>
</evidence>
<feature type="domain" description="HTH merR-type" evidence="5">
    <location>
        <begin position="1"/>
        <end position="71"/>
    </location>
</feature>
<gene>
    <name evidence="6" type="ORF">DHW61_04800</name>
</gene>
<dbReference type="InterPro" id="IPR000551">
    <property type="entry name" value="MerR-type_HTH_dom"/>
</dbReference>
<accession>A0A3D2X486</accession>
<dbReference type="PROSITE" id="PS50937">
    <property type="entry name" value="HTH_MERR_2"/>
    <property type="match status" value="1"/>
</dbReference>
<dbReference type="InterPro" id="IPR047057">
    <property type="entry name" value="MerR_fam"/>
</dbReference>
<reference evidence="6 7" key="1">
    <citation type="journal article" date="2018" name="Nat. Biotechnol.">
        <title>A standardized bacterial taxonomy based on genome phylogeny substantially revises the tree of life.</title>
        <authorList>
            <person name="Parks D.H."/>
            <person name="Chuvochina M."/>
            <person name="Waite D.W."/>
            <person name="Rinke C."/>
            <person name="Skarshewski A."/>
            <person name="Chaumeil P.A."/>
            <person name="Hugenholtz P."/>
        </authorList>
    </citation>
    <scope>NUCLEOTIDE SEQUENCE [LARGE SCALE GENOMIC DNA]</scope>
    <source>
        <strain evidence="6">UBA11728</strain>
    </source>
</reference>
<dbReference type="EMBL" id="DPVV01000168">
    <property type="protein sequence ID" value="HCL01724.1"/>
    <property type="molecule type" value="Genomic_DNA"/>
</dbReference>
<dbReference type="PRINTS" id="PR00040">
    <property type="entry name" value="HTHMERR"/>
</dbReference>
<sequence>MSYSIKQVSEQTGLSEHTIRFYDREGLLPLLKRDGTGKRSFSENDIQWLGLICCLKNSGMSIEKIKEFMYLCLNGEETCEQRKEMLELHKAYILEQIELLNRSLCTIEYKIDHYKEIGVFHLDAFPIS</sequence>
<dbReference type="GO" id="GO:0003700">
    <property type="term" value="F:DNA-binding transcription factor activity"/>
    <property type="evidence" value="ECO:0007669"/>
    <property type="project" value="InterPro"/>
</dbReference>
<evidence type="ECO:0000256" key="1">
    <source>
        <dbReference type="ARBA" id="ARBA00022491"/>
    </source>
</evidence>
<dbReference type="SMART" id="SM00422">
    <property type="entry name" value="HTH_MERR"/>
    <property type="match status" value="1"/>
</dbReference>
<dbReference type="PANTHER" id="PTHR30204">
    <property type="entry name" value="REDOX-CYCLING DRUG-SENSING TRANSCRIPTIONAL ACTIVATOR SOXR"/>
    <property type="match status" value="1"/>
</dbReference>
<dbReference type="SUPFAM" id="SSF46955">
    <property type="entry name" value="Putative DNA-binding domain"/>
    <property type="match status" value="1"/>
</dbReference>
<dbReference type="PANTHER" id="PTHR30204:SF69">
    <property type="entry name" value="MERR-FAMILY TRANSCRIPTIONAL REGULATOR"/>
    <property type="match status" value="1"/>
</dbReference>
<dbReference type="CDD" id="cd01109">
    <property type="entry name" value="HTH_YyaN"/>
    <property type="match status" value="1"/>
</dbReference>
<dbReference type="Gene3D" id="1.10.1660.10">
    <property type="match status" value="1"/>
</dbReference>
<organism evidence="6 7">
    <name type="scientific">Lachnoclostridium phytofermentans</name>
    <dbReference type="NCBI Taxonomy" id="66219"/>
    <lineage>
        <taxon>Bacteria</taxon>
        <taxon>Bacillati</taxon>
        <taxon>Bacillota</taxon>
        <taxon>Clostridia</taxon>
        <taxon>Lachnospirales</taxon>
        <taxon>Lachnospiraceae</taxon>
    </lineage>
</organism>
<evidence type="ECO:0000256" key="3">
    <source>
        <dbReference type="ARBA" id="ARBA00023125"/>
    </source>
</evidence>
<name>A0A3D2X486_9FIRM</name>
<keyword evidence="1" id="KW-0678">Repressor</keyword>
<evidence type="ECO:0000256" key="4">
    <source>
        <dbReference type="ARBA" id="ARBA00023163"/>
    </source>
</evidence>
<dbReference type="AlphaFoldDB" id="A0A3D2X486"/>
<evidence type="ECO:0000313" key="6">
    <source>
        <dbReference type="EMBL" id="HCL01724.1"/>
    </source>
</evidence>
<protein>
    <submittedName>
        <fullName evidence="6">MerR family transcriptional regulator</fullName>
    </submittedName>
</protein>
<dbReference type="GO" id="GO:0003677">
    <property type="term" value="F:DNA binding"/>
    <property type="evidence" value="ECO:0007669"/>
    <property type="project" value="UniProtKB-KW"/>
</dbReference>
<keyword evidence="2" id="KW-0805">Transcription regulation</keyword>